<evidence type="ECO:0000313" key="2">
    <source>
        <dbReference type="EMBL" id="OJT07951.1"/>
    </source>
</evidence>
<feature type="region of interest" description="Disordered" evidence="1">
    <location>
        <begin position="1"/>
        <end position="23"/>
    </location>
</feature>
<reference evidence="2 3" key="1">
    <citation type="submission" date="2016-10" db="EMBL/GenBank/DDBJ databases">
        <title>Genome sequence of the basidiomycete white-rot fungus Trametes pubescens.</title>
        <authorList>
            <person name="Makela M.R."/>
            <person name="Granchi Z."/>
            <person name="Peng M."/>
            <person name="De Vries R.P."/>
            <person name="Grigoriev I."/>
            <person name="Riley R."/>
            <person name="Hilden K."/>
        </authorList>
    </citation>
    <scope>NUCLEOTIDE SEQUENCE [LARGE SCALE GENOMIC DNA]</scope>
    <source>
        <strain evidence="2 3">FBCC735</strain>
    </source>
</reference>
<dbReference type="EMBL" id="MNAD01001097">
    <property type="protein sequence ID" value="OJT07951.1"/>
    <property type="molecule type" value="Genomic_DNA"/>
</dbReference>
<dbReference type="Proteomes" id="UP000184267">
    <property type="component" value="Unassembled WGS sequence"/>
</dbReference>
<proteinExistence type="predicted"/>
<dbReference type="AlphaFoldDB" id="A0A1M2VJZ4"/>
<organism evidence="2 3">
    <name type="scientific">Trametes pubescens</name>
    <name type="common">White-rot fungus</name>
    <dbReference type="NCBI Taxonomy" id="154538"/>
    <lineage>
        <taxon>Eukaryota</taxon>
        <taxon>Fungi</taxon>
        <taxon>Dikarya</taxon>
        <taxon>Basidiomycota</taxon>
        <taxon>Agaricomycotina</taxon>
        <taxon>Agaricomycetes</taxon>
        <taxon>Polyporales</taxon>
        <taxon>Polyporaceae</taxon>
        <taxon>Trametes</taxon>
    </lineage>
</organism>
<evidence type="ECO:0000313" key="3">
    <source>
        <dbReference type="Proteomes" id="UP000184267"/>
    </source>
</evidence>
<sequence>MPKASKSRVPPPMNRFDPEEDAQRFTDNHVVPDEETGPQAIYLVRIFYPHNKTFHWALGWNAYKRNKEDVLEHCGWHMVDFQKETDAKDSPLAFRHQYKAIDCVTSHFWELTELQDGISVNNRIVLLGWCEAWDPRVGGNCITCVCSVIDDLQGLGVLHAAAITTLRQARDRDMEDVAKGRYHIEAAV</sequence>
<evidence type="ECO:0000256" key="1">
    <source>
        <dbReference type="SAM" id="MobiDB-lite"/>
    </source>
</evidence>
<protein>
    <submittedName>
        <fullName evidence="2">Uncharacterized protein</fullName>
    </submittedName>
</protein>
<name>A0A1M2VJZ4_TRAPU</name>
<dbReference type="OrthoDB" id="2756286at2759"/>
<gene>
    <name evidence="2" type="ORF">TRAPUB_1162</name>
</gene>
<keyword evidence="3" id="KW-1185">Reference proteome</keyword>
<comment type="caution">
    <text evidence="2">The sequence shown here is derived from an EMBL/GenBank/DDBJ whole genome shotgun (WGS) entry which is preliminary data.</text>
</comment>
<dbReference type="OMA" id="SIVWHAY"/>
<accession>A0A1M2VJZ4</accession>